<gene>
    <name evidence="3" type="ORF">SAMN06296010_3204</name>
</gene>
<dbReference type="RefSeq" id="WP_085487870.1">
    <property type="nucleotide sequence ID" value="NZ_FXAY01000006.1"/>
</dbReference>
<proteinExistence type="predicted"/>
<name>A0A1X7L285_9MICO</name>
<feature type="region of interest" description="Disordered" evidence="1">
    <location>
        <begin position="1"/>
        <end position="37"/>
    </location>
</feature>
<feature type="compositionally biased region" description="Basic and acidic residues" evidence="1">
    <location>
        <begin position="1"/>
        <end position="11"/>
    </location>
</feature>
<feature type="transmembrane region" description="Helical" evidence="2">
    <location>
        <begin position="49"/>
        <end position="69"/>
    </location>
</feature>
<reference evidence="4" key="1">
    <citation type="submission" date="2017-04" db="EMBL/GenBank/DDBJ databases">
        <authorList>
            <person name="Varghese N."/>
            <person name="Submissions S."/>
        </authorList>
    </citation>
    <scope>NUCLEOTIDE SEQUENCE [LARGE SCALE GENOMIC DNA]</scope>
    <source>
        <strain evidence="4">VKM Ac-2510</strain>
    </source>
</reference>
<evidence type="ECO:0000256" key="1">
    <source>
        <dbReference type="SAM" id="MobiDB-lite"/>
    </source>
</evidence>
<accession>A0A1X7L285</accession>
<sequence length="84" mass="9028">MSDDQSDRASADVESDVPEDSDPSHADPEAAFYDQDVVDPQTRRFATRVIGLGVVIAIGLLFGAISLIWPDALSDAVREMQGAH</sequence>
<evidence type="ECO:0000313" key="3">
    <source>
        <dbReference type="EMBL" id="SMG47513.1"/>
    </source>
</evidence>
<protein>
    <submittedName>
        <fullName evidence="3">Uncharacterized protein</fullName>
    </submittedName>
</protein>
<keyword evidence="2" id="KW-1133">Transmembrane helix</keyword>
<keyword evidence="2" id="KW-0472">Membrane</keyword>
<keyword evidence="4" id="KW-1185">Reference proteome</keyword>
<dbReference type="EMBL" id="FXAY01000006">
    <property type="protein sequence ID" value="SMG47513.1"/>
    <property type="molecule type" value="Genomic_DNA"/>
</dbReference>
<organism evidence="3 4">
    <name type="scientific">Agreia pratensis</name>
    <dbReference type="NCBI Taxonomy" id="150121"/>
    <lineage>
        <taxon>Bacteria</taxon>
        <taxon>Bacillati</taxon>
        <taxon>Actinomycetota</taxon>
        <taxon>Actinomycetes</taxon>
        <taxon>Micrococcales</taxon>
        <taxon>Microbacteriaceae</taxon>
        <taxon>Agreia</taxon>
    </lineage>
</organism>
<evidence type="ECO:0000256" key="2">
    <source>
        <dbReference type="SAM" id="Phobius"/>
    </source>
</evidence>
<evidence type="ECO:0000313" key="4">
    <source>
        <dbReference type="Proteomes" id="UP000193244"/>
    </source>
</evidence>
<dbReference type="Proteomes" id="UP000193244">
    <property type="component" value="Unassembled WGS sequence"/>
</dbReference>
<keyword evidence="2" id="KW-0812">Transmembrane</keyword>
<dbReference type="AlphaFoldDB" id="A0A1X7L285"/>
<dbReference type="STRING" id="150121.SAMN06296010_3204"/>